<dbReference type="SUPFAM" id="SSF53448">
    <property type="entry name" value="Nucleotide-diphospho-sugar transferases"/>
    <property type="match status" value="1"/>
</dbReference>
<dbReference type="Proteomes" id="UP000252124">
    <property type="component" value="Unassembled WGS sequence"/>
</dbReference>
<reference evidence="3 4" key="1">
    <citation type="submission" date="2018-06" db="EMBL/GenBank/DDBJ databases">
        <title>Genomic Encyclopedia of Type Strains, Phase III (KMG-III): the genomes of soil and plant-associated and newly described type strains.</title>
        <authorList>
            <person name="Whitman W."/>
        </authorList>
    </citation>
    <scope>NUCLEOTIDE SEQUENCE [LARGE SCALE GENOMIC DNA]</scope>
    <source>
        <strain evidence="3 4">CECT 7342</strain>
    </source>
</reference>
<comment type="caution">
    <text evidence="3">The sequence shown here is derived from an EMBL/GenBank/DDBJ whole genome shotgun (WGS) entry which is preliminary data.</text>
</comment>
<keyword evidence="1" id="KW-0460">Magnesium</keyword>
<dbReference type="InterPro" id="IPR025877">
    <property type="entry name" value="MobA-like_NTP_Trfase"/>
</dbReference>
<name>A0ABX9GL76_9BURK</name>
<keyword evidence="3" id="KW-0548">Nucleotidyltransferase</keyword>
<dbReference type="InterPro" id="IPR029044">
    <property type="entry name" value="Nucleotide-diphossugar_trans"/>
</dbReference>
<sequence length="216" mass="22969">MIPETPHGTRYPEPMADLSSSPIVVVLAAGAGRRFREAGGTGSKLHAHLLGRPVLDWTLAAVRASGLPWELVERPEHEPDAYGMGDSIARGVARRPDAPGWLILPGDLPLIEPASLINIAQSLRDASLAEPWAVVRPLVAMPDGTTQPGHPVGFGPAWQDALRGLRGESGAMPLVRQAGQRGTMHPLPSDDAGCVQDIDHPDDILRAEKALQSRLG</sequence>
<keyword evidence="4" id="KW-1185">Reference proteome</keyword>
<accession>A0ABX9GL76</accession>
<keyword evidence="3" id="KW-0808">Transferase</keyword>
<dbReference type="PANTHER" id="PTHR43777:SF1">
    <property type="entry name" value="MOLYBDENUM COFACTOR CYTIDYLYLTRANSFERASE"/>
    <property type="match status" value="1"/>
</dbReference>
<dbReference type="PANTHER" id="PTHR43777">
    <property type="entry name" value="MOLYBDENUM COFACTOR CYTIDYLYLTRANSFERASE"/>
    <property type="match status" value="1"/>
</dbReference>
<evidence type="ECO:0000259" key="2">
    <source>
        <dbReference type="Pfam" id="PF12804"/>
    </source>
</evidence>
<feature type="domain" description="MobA-like NTP transferase" evidence="2">
    <location>
        <begin position="24"/>
        <end position="178"/>
    </location>
</feature>
<dbReference type="EMBL" id="QNRM01000001">
    <property type="protein sequence ID" value="RBP24073.1"/>
    <property type="molecule type" value="Genomic_DNA"/>
</dbReference>
<gene>
    <name evidence="3" type="ORF">DFP87_101583</name>
</gene>
<evidence type="ECO:0000313" key="4">
    <source>
        <dbReference type="Proteomes" id="UP000252124"/>
    </source>
</evidence>
<protein>
    <submittedName>
        <fullName evidence="3">Molybdenum cofactor cytidylyltransferase</fullName>
    </submittedName>
</protein>
<dbReference type="Gene3D" id="3.90.550.10">
    <property type="entry name" value="Spore Coat Polysaccharide Biosynthesis Protein SpsA, Chain A"/>
    <property type="match status" value="1"/>
</dbReference>
<dbReference type="Pfam" id="PF12804">
    <property type="entry name" value="NTP_transf_3"/>
    <property type="match status" value="1"/>
</dbReference>
<evidence type="ECO:0000313" key="3">
    <source>
        <dbReference type="EMBL" id="RBP24073.1"/>
    </source>
</evidence>
<evidence type="ECO:0000256" key="1">
    <source>
        <dbReference type="ARBA" id="ARBA00022842"/>
    </source>
</evidence>
<organism evidence="3 4">
    <name type="scientific">Achromobacter marplatensis</name>
    <dbReference type="NCBI Taxonomy" id="470868"/>
    <lineage>
        <taxon>Bacteria</taxon>
        <taxon>Pseudomonadati</taxon>
        <taxon>Pseudomonadota</taxon>
        <taxon>Betaproteobacteria</taxon>
        <taxon>Burkholderiales</taxon>
        <taxon>Alcaligenaceae</taxon>
        <taxon>Achromobacter</taxon>
    </lineage>
</organism>
<dbReference type="GO" id="GO:0016779">
    <property type="term" value="F:nucleotidyltransferase activity"/>
    <property type="evidence" value="ECO:0007669"/>
    <property type="project" value="UniProtKB-KW"/>
</dbReference>
<proteinExistence type="predicted"/>